<comment type="subcellular location">
    <subcellularLocation>
        <location evidence="1">Cell membrane</location>
        <topology evidence="1">Multi-pass membrane protein</topology>
    </subcellularLocation>
    <subcellularLocation>
        <location evidence="2">Golgi apparatus membrane</location>
        <topology evidence="2">Multi-pass membrane protein</topology>
    </subcellularLocation>
</comment>
<keyword evidence="9 12" id="KW-1133">Transmembrane helix</keyword>
<protein>
    <recommendedName>
        <fullName evidence="12">Sugar transporter SWEET</fullName>
    </recommendedName>
</protein>
<evidence type="ECO:0000256" key="2">
    <source>
        <dbReference type="ARBA" id="ARBA00004653"/>
    </source>
</evidence>
<dbReference type="FunFam" id="1.20.1280.290:FF:000007">
    <property type="entry name" value="Bidirectional sugar transporter SWEET7"/>
    <property type="match status" value="1"/>
</dbReference>
<comment type="caution">
    <text evidence="12">Lacks conserved residue(s) required for the propagation of feature annotation.</text>
</comment>
<dbReference type="Pfam" id="PF03083">
    <property type="entry name" value="MtN3_slv"/>
    <property type="match status" value="2"/>
</dbReference>
<evidence type="ECO:0000256" key="9">
    <source>
        <dbReference type="ARBA" id="ARBA00022989"/>
    </source>
</evidence>
<keyword evidence="11 12" id="KW-0472">Membrane</keyword>
<feature type="transmembrane region" description="Helical" evidence="12">
    <location>
        <begin position="164"/>
        <end position="182"/>
    </location>
</feature>
<comment type="function">
    <text evidence="12">Mediates sugar transport across membranes.</text>
</comment>
<evidence type="ECO:0000256" key="5">
    <source>
        <dbReference type="ARBA" id="ARBA00022475"/>
    </source>
</evidence>
<dbReference type="GO" id="GO:0051119">
    <property type="term" value="F:sugar transmembrane transporter activity"/>
    <property type="evidence" value="ECO:0007669"/>
    <property type="project" value="InterPro"/>
</dbReference>
<feature type="transmembrane region" description="Helical" evidence="12">
    <location>
        <begin position="125"/>
        <end position="143"/>
    </location>
</feature>
<keyword evidence="8" id="KW-0677">Repeat</keyword>
<dbReference type="PANTHER" id="PTHR10791:SF112">
    <property type="entry name" value="SUGAR TRANSPORTER SWEET1"/>
    <property type="match status" value="1"/>
</dbReference>
<comment type="similarity">
    <text evidence="3 12">Belongs to the SWEET sugar transporter family.</text>
</comment>
<evidence type="ECO:0000313" key="13">
    <source>
        <dbReference type="EMBL" id="KAK6631163.1"/>
    </source>
</evidence>
<keyword evidence="7 12" id="KW-0812">Transmembrane</keyword>
<keyword evidence="5" id="KW-1003">Cell membrane</keyword>
<dbReference type="Proteomes" id="UP001372834">
    <property type="component" value="Unassembled WGS sequence"/>
</dbReference>
<evidence type="ECO:0000256" key="6">
    <source>
        <dbReference type="ARBA" id="ARBA00022597"/>
    </source>
</evidence>
<accession>A0AAN8PR10</accession>
<dbReference type="PANTHER" id="PTHR10791">
    <property type="entry name" value="RAG1-ACTIVATING PROTEIN 1"/>
    <property type="match status" value="1"/>
</dbReference>
<evidence type="ECO:0000256" key="1">
    <source>
        <dbReference type="ARBA" id="ARBA00004651"/>
    </source>
</evidence>
<feature type="transmembrane region" description="Helical" evidence="12">
    <location>
        <begin position="102"/>
        <end position="119"/>
    </location>
</feature>
<feature type="transmembrane region" description="Helical" evidence="12">
    <location>
        <begin position="188"/>
        <end position="209"/>
    </location>
</feature>
<keyword evidence="10" id="KW-0333">Golgi apparatus</keyword>
<dbReference type="EMBL" id="JAWJWE010000009">
    <property type="protein sequence ID" value="KAK6631163.1"/>
    <property type="molecule type" value="Genomic_DNA"/>
</dbReference>
<keyword evidence="4 12" id="KW-0813">Transport</keyword>
<dbReference type="FunFam" id="1.20.1280.290:FF:000004">
    <property type="entry name" value="Sugar transporter SWEET"/>
    <property type="match status" value="1"/>
</dbReference>
<dbReference type="AlphaFoldDB" id="A0AAN8PR10"/>
<dbReference type="GO" id="GO:0000139">
    <property type="term" value="C:Golgi membrane"/>
    <property type="evidence" value="ECO:0007669"/>
    <property type="project" value="UniProtKB-SubCell"/>
</dbReference>
<proteinExistence type="inferred from homology"/>
<organism evidence="13 14">
    <name type="scientific">Polyplax serrata</name>
    <name type="common">Common mouse louse</name>
    <dbReference type="NCBI Taxonomy" id="468196"/>
    <lineage>
        <taxon>Eukaryota</taxon>
        <taxon>Metazoa</taxon>
        <taxon>Ecdysozoa</taxon>
        <taxon>Arthropoda</taxon>
        <taxon>Hexapoda</taxon>
        <taxon>Insecta</taxon>
        <taxon>Pterygota</taxon>
        <taxon>Neoptera</taxon>
        <taxon>Paraneoptera</taxon>
        <taxon>Psocodea</taxon>
        <taxon>Troctomorpha</taxon>
        <taxon>Phthiraptera</taxon>
        <taxon>Anoplura</taxon>
        <taxon>Polyplacidae</taxon>
        <taxon>Polyplax</taxon>
    </lineage>
</organism>
<evidence type="ECO:0000256" key="7">
    <source>
        <dbReference type="ARBA" id="ARBA00022692"/>
    </source>
</evidence>
<gene>
    <name evidence="13" type="ORF">RUM43_014259</name>
</gene>
<dbReference type="GO" id="GO:0005886">
    <property type="term" value="C:plasma membrane"/>
    <property type="evidence" value="ECO:0007669"/>
    <property type="project" value="UniProtKB-SubCell"/>
</dbReference>
<reference evidence="13 14" key="1">
    <citation type="submission" date="2023-10" db="EMBL/GenBank/DDBJ databases">
        <title>Genomes of two closely related lineages of the louse Polyplax serrata with different host specificities.</title>
        <authorList>
            <person name="Martinu J."/>
            <person name="Tarabai H."/>
            <person name="Stefka J."/>
            <person name="Hypsa V."/>
        </authorList>
    </citation>
    <scope>NUCLEOTIDE SEQUENCE [LARGE SCALE GENOMIC DNA]</scope>
    <source>
        <strain evidence="13">HR10_N</strain>
    </source>
</reference>
<dbReference type="Gene3D" id="1.20.1280.290">
    <property type="match status" value="2"/>
</dbReference>
<dbReference type="InterPro" id="IPR004316">
    <property type="entry name" value="SWEET_rpt"/>
</dbReference>
<evidence type="ECO:0000256" key="8">
    <source>
        <dbReference type="ARBA" id="ARBA00022737"/>
    </source>
</evidence>
<sequence>MGNTEVSNLRQIVGTSASVWTILQMLSPVPTCYHFIKTKSVGDMIVTPYVVAFTSCTMWLLYGVIIGDRTVININTVGSALQLSYTLCYYKFTAKRGEVRKQFGCGLFIILAAILYSFYETNSERLISFFGFMCSFITVLFFISPLANMHYIIKIWNSESLPRLLITTTFLVSLQWTLYGYIAEDKFIIVTNFLGTLLSCAQLVLMCIIPRNPTGKYASTSRLV</sequence>
<evidence type="ECO:0000256" key="3">
    <source>
        <dbReference type="ARBA" id="ARBA00007809"/>
    </source>
</evidence>
<name>A0AAN8PR10_POLSC</name>
<feature type="transmembrane region" description="Helical" evidence="12">
    <location>
        <begin position="12"/>
        <end position="33"/>
    </location>
</feature>
<evidence type="ECO:0000256" key="10">
    <source>
        <dbReference type="ARBA" id="ARBA00023034"/>
    </source>
</evidence>
<evidence type="ECO:0000256" key="11">
    <source>
        <dbReference type="ARBA" id="ARBA00023136"/>
    </source>
</evidence>
<dbReference type="InterPro" id="IPR047664">
    <property type="entry name" value="SWEET"/>
</dbReference>
<evidence type="ECO:0000256" key="4">
    <source>
        <dbReference type="ARBA" id="ARBA00022448"/>
    </source>
</evidence>
<evidence type="ECO:0000313" key="14">
    <source>
        <dbReference type="Proteomes" id="UP001372834"/>
    </source>
</evidence>
<feature type="transmembrane region" description="Helical" evidence="12">
    <location>
        <begin position="45"/>
        <end position="65"/>
    </location>
</feature>
<keyword evidence="6 12" id="KW-0762">Sugar transport</keyword>
<comment type="caution">
    <text evidence="13">The sequence shown here is derived from an EMBL/GenBank/DDBJ whole genome shotgun (WGS) entry which is preliminary data.</text>
</comment>
<evidence type="ECO:0000256" key="12">
    <source>
        <dbReference type="RuleBase" id="RU910715"/>
    </source>
</evidence>